<name>A0A558B1V4_9GAMM</name>
<organism evidence="2 3">
    <name type="scientific">Marinobacter vinifirmus</name>
    <dbReference type="NCBI Taxonomy" id="355591"/>
    <lineage>
        <taxon>Bacteria</taxon>
        <taxon>Pseudomonadati</taxon>
        <taxon>Pseudomonadota</taxon>
        <taxon>Gammaproteobacteria</taxon>
        <taxon>Pseudomonadales</taxon>
        <taxon>Marinobacteraceae</taxon>
        <taxon>Marinobacter</taxon>
    </lineage>
</organism>
<accession>A0A558B1V4</accession>
<dbReference type="EMBL" id="VMRX01000062">
    <property type="protein sequence ID" value="TVT30492.1"/>
    <property type="molecule type" value="Genomic_DNA"/>
</dbReference>
<sequence>MEISTPEARLELMLLESKADDYCAADFEARFLNAGLPLEVTLRLRELWEKTCVVAGKALRIGKIVLMELARFVEENPNLSIGVALGAGAGLLASFIPLLGPFLAPLCAVLGIAIGAIQGARLDRVNAATNLTTSLPQEVIIVARKFFELFIAIFQAVSSDARTGR</sequence>
<dbReference type="RefSeq" id="WP_273135248.1">
    <property type="nucleotide sequence ID" value="NZ_VMRX01000062.1"/>
</dbReference>
<keyword evidence="1" id="KW-0812">Transmembrane</keyword>
<comment type="caution">
    <text evidence="2">The sequence shown here is derived from an EMBL/GenBank/DDBJ whole genome shotgun (WGS) entry which is preliminary data.</text>
</comment>
<evidence type="ECO:0000313" key="3">
    <source>
        <dbReference type="Proteomes" id="UP000319142"/>
    </source>
</evidence>
<evidence type="ECO:0000256" key="1">
    <source>
        <dbReference type="SAM" id="Phobius"/>
    </source>
</evidence>
<keyword evidence="1" id="KW-0472">Membrane</keyword>
<dbReference type="Proteomes" id="UP000319142">
    <property type="component" value="Unassembled WGS sequence"/>
</dbReference>
<gene>
    <name evidence="2" type="ORF">FHK81_16825</name>
</gene>
<reference evidence="2 3" key="1">
    <citation type="submission" date="2019-07" db="EMBL/GenBank/DDBJ databases">
        <title>The pathways for chlorine oxyanion respiration interact through the shared metabolite chlorate.</title>
        <authorList>
            <person name="Barnum T.P."/>
            <person name="Cheng Y."/>
            <person name="Hill K.A."/>
            <person name="Lucas L.N."/>
            <person name="Carlson H.K."/>
            <person name="Coates J.D."/>
        </authorList>
    </citation>
    <scope>NUCLEOTIDE SEQUENCE [LARGE SCALE GENOMIC DNA]</scope>
    <source>
        <strain evidence="2">UCB</strain>
    </source>
</reference>
<evidence type="ECO:0000313" key="2">
    <source>
        <dbReference type="EMBL" id="TVT30492.1"/>
    </source>
</evidence>
<dbReference type="AlphaFoldDB" id="A0A558B1V4"/>
<keyword evidence="1" id="KW-1133">Transmembrane helix</keyword>
<protein>
    <submittedName>
        <fullName evidence="2">DUF2273 domain-containing protein</fullName>
    </submittedName>
</protein>
<proteinExistence type="predicted"/>
<feature type="transmembrane region" description="Helical" evidence="1">
    <location>
        <begin position="102"/>
        <end position="120"/>
    </location>
</feature>